<dbReference type="STRING" id="290052.ASU35_12365"/>
<dbReference type="PANTHER" id="PTHR39209">
    <property type="match status" value="1"/>
</dbReference>
<name>A0A0V8QE86_9FIRM</name>
<dbReference type="Proteomes" id="UP000054874">
    <property type="component" value="Unassembled WGS sequence"/>
</dbReference>
<evidence type="ECO:0000256" key="1">
    <source>
        <dbReference type="SAM" id="Coils"/>
    </source>
</evidence>
<comment type="caution">
    <text evidence="3">The sequence shown here is derived from an EMBL/GenBank/DDBJ whole genome shotgun (WGS) entry which is preliminary data.</text>
</comment>
<proteinExistence type="predicted"/>
<dbReference type="GO" id="GO:0004826">
    <property type="term" value="F:phenylalanine-tRNA ligase activity"/>
    <property type="evidence" value="ECO:0007669"/>
    <property type="project" value="InterPro"/>
</dbReference>
<dbReference type="EMBL" id="LNAM01000167">
    <property type="protein sequence ID" value="KSV58550.1"/>
    <property type="molecule type" value="Genomic_DNA"/>
</dbReference>
<dbReference type="InterPro" id="IPR005146">
    <property type="entry name" value="B3/B4_tRNA-bd"/>
</dbReference>
<evidence type="ECO:0000313" key="3">
    <source>
        <dbReference type="EMBL" id="KSV58550.1"/>
    </source>
</evidence>
<dbReference type="PANTHER" id="PTHR39209:SF2">
    <property type="entry name" value="CYTOPLASMIC PROTEIN"/>
    <property type="match status" value="1"/>
</dbReference>
<evidence type="ECO:0000313" key="4">
    <source>
        <dbReference type="Proteomes" id="UP000054874"/>
    </source>
</evidence>
<dbReference type="InterPro" id="IPR020825">
    <property type="entry name" value="Phe-tRNA_synthase-like_B3/B4"/>
</dbReference>
<dbReference type="RefSeq" id="WP_058353210.1">
    <property type="nucleotide sequence ID" value="NZ_CABMMD010000167.1"/>
</dbReference>
<dbReference type="AlphaFoldDB" id="A0A0V8QE86"/>
<dbReference type="OrthoDB" id="276580at2"/>
<dbReference type="SUPFAM" id="SSF56037">
    <property type="entry name" value="PheT/TilS domain"/>
    <property type="match status" value="1"/>
</dbReference>
<evidence type="ECO:0000259" key="2">
    <source>
        <dbReference type="SMART" id="SM00873"/>
    </source>
</evidence>
<dbReference type="Pfam" id="PF03483">
    <property type="entry name" value="B3_4"/>
    <property type="match status" value="1"/>
</dbReference>
<keyword evidence="4" id="KW-1185">Reference proteome</keyword>
<feature type="coiled-coil region" evidence="1">
    <location>
        <begin position="27"/>
        <end position="58"/>
    </location>
</feature>
<gene>
    <name evidence="3" type="ORF">ASU35_12365</name>
</gene>
<dbReference type="Gene3D" id="3.50.40.10">
    <property type="entry name" value="Phenylalanyl-trna Synthetase, Chain B, domain 3"/>
    <property type="match status" value="1"/>
</dbReference>
<reference evidence="3 4" key="1">
    <citation type="submission" date="2015-11" db="EMBL/GenBank/DDBJ databases">
        <title>Butyribacter intestini gen. nov., sp. nov., a butyric acid-producing bacterium of the family Lachnospiraceae isolated from the human faeces.</title>
        <authorList>
            <person name="Zou Y."/>
            <person name="Xue W."/>
            <person name="Luo G."/>
            <person name="Lv M."/>
        </authorList>
    </citation>
    <scope>NUCLEOTIDE SEQUENCE [LARGE SCALE GENOMIC DNA]</scope>
    <source>
        <strain evidence="3 4">ACET-33324</strain>
    </source>
</reference>
<accession>A0A0V8QE86</accession>
<feature type="domain" description="B3/B4 tRNA-binding" evidence="2">
    <location>
        <begin position="68"/>
        <end position="214"/>
    </location>
</feature>
<dbReference type="GO" id="GO:0003723">
    <property type="term" value="F:RNA binding"/>
    <property type="evidence" value="ECO:0007669"/>
    <property type="project" value="InterPro"/>
</dbReference>
<organism evidence="3 4">
    <name type="scientific">Acetivibrio ethanolgignens</name>
    <dbReference type="NCBI Taxonomy" id="290052"/>
    <lineage>
        <taxon>Bacteria</taxon>
        <taxon>Bacillati</taxon>
        <taxon>Bacillota</taxon>
        <taxon>Clostridia</taxon>
        <taxon>Eubacteriales</taxon>
        <taxon>Oscillospiraceae</taxon>
        <taxon>Acetivibrio</taxon>
    </lineage>
</organism>
<protein>
    <recommendedName>
        <fullName evidence="2">B3/B4 tRNA-binding domain-containing protein</fullName>
    </recommendedName>
</protein>
<sequence length="238" mass="26320">MSKFIIEKPVWDLFPELSIGIIVARGVDNSIAKEEELKDELAAALEAANEDAKQYLTADTLSENEVISVWRKAYQQFKTKKGVRCSIEALLKRASKGNAVGNINPLVDIYNVISLKYALPCGGEDLDTFAGDLRLTKTEGDDEFLALGDEENDNTLPGEVCYLDDAGAVCRCFNWRDGVRTMLTENTKNAFLIIECIDPNRKDVMEKALAELAETTQKYLGGSMVASVLTKENPEVEL</sequence>
<keyword evidence="1" id="KW-0175">Coiled coil</keyword>
<dbReference type="SMART" id="SM00873">
    <property type="entry name" value="B3_4"/>
    <property type="match status" value="1"/>
</dbReference>